<evidence type="ECO:0000256" key="2">
    <source>
        <dbReference type="ARBA" id="ARBA00023125"/>
    </source>
</evidence>
<dbReference type="SMART" id="SM00862">
    <property type="entry name" value="Trans_reg_C"/>
    <property type="match status" value="1"/>
</dbReference>
<evidence type="ECO:0000259" key="5">
    <source>
        <dbReference type="PROSITE" id="PS51755"/>
    </source>
</evidence>
<dbReference type="EMBL" id="BAAATD010000001">
    <property type="protein sequence ID" value="GAA2580317.1"/>
    <property type="molecule type" value="Genomic_DNA"/>
</dbReference>
<comment type="similarity">
    <text evidence="1">Belongs to the AfsR/DnrI/RedD regulatory family.</text>
</comment>
<dbReference type="InterPro" id="IPR011990">
    <property type="entry name" value="TPR-like_helical_dom_sf"/>
</dbReference>
<dbReference type="CDD" id="cd15831">
    <property type="entry name" value="BTAD"/>
    <property type="match status" value="1"/>
</dbReference>
<dbReference type="InterPro" id="IPR001867">
    <property type="entry name" value="OmpR/PhoB-type_DNA-bd"/>
</dbReference>
<dbReference type="InterPro" id="IPR027417">
    <property type="entry name" value="P-loop_NTPase"/>
</dbReference>
<feature type="DNA-binding region" description="OmpR/PhoB-type" evidence="3">
    <location>
        <begin position="1"/>
        <end position="96"/>
    </location>
</feature>
<name>A0ABN3PDG9_9ACTN</name>
<keyword evidence="7" id="KW-1185">Reference proteome</keyword>
<feature type="domain" description="OmpR/PhoB-type" evidence="5">
    <location>
        <begin position="1"/>
        <end position="96"/>
    </location>
</feature>
<evidence type="ECO:0000256" key="3">
    <source>
        <dbReference type="PROSITE-ProRule" id="PRU01091"/>
    </source>
</evidence>
<dbReference type="PRINTS" id="PR00364">
    <property type="entry name" value="DISEASERSIST"/>
</dbReference>
<dbReference type="Pfam" id="PF03704">
    <property type="entry name" value="BTAD"/>
    <property type="match status" value="1"/>
</dbReference>
<accession>A0ABN3PDG9</accession>
<reference evidence="6 7" key="1">
    <citation type="journal article" date="2019" name="Int. J. Syst. Evol. Microbiol.">
        <title>The Global Catalogue of Microorganisms (GCM) 10K type strain sequencing project: providing services to taxonomists for standard genome sequencing and annotation.</title>
        <authorList>
            <consortium name="The Broad Institute Genomics Platform"/>
            <consortium name="The Broad Institute Genome Sequencing Center for Infectious Disease"/>
            <person name="Wu L."/>
            <person name="Ma J."/>
        </authorList>
    </citation>
    <scope>NUCLEOTIDE SEQUENCE [LARGE SCALE GENOMIC DNA]</scope>
    <source>
        <strain evidence="6 7">JCM 6833</strain>
    </source>
</reference>
<sequence>MRFGVLGPLEVWADDGGSVRVPELKVRALLADLLVNEGHPVPPDRLIADLWPRDLPGKPLAALRAKVSQLRRALREAEPDGPDLVLSRPPGYVLESGAVDARTFEELIARAREAEGPAAKATLLTEALRLWRGPAFADFADEEFTRAAIARLDERRLTAEEDLAEARLELGEHSALIGELSDHVAHHPLRERFHAALMLALYRSGRQHEALDVHRALRDRLGEELGLTPGHEINALQQAILAQDPALDAPRPPRSPRPARAPLGASSASWPPSPHTPHTPRTSRTRLPAPFTELVGRADLVAELRLLVTKERLVTLTGPGGVGKTRLALEAAAPFPDGAYVVELAPLTPGASLGKVAEAVATALDLGDADPLAALSDAAVLLVLDNCEHVVEPVAELVHLLLTSAPDVRILATSQEPIGIPGEVVRVVPPLAEPDAVRLFLSRVAAAAPDFVPGPATDAAVATICRRLDRLPLALELAAARVNGLGVTELADRLDDRFRLLSAGRRGTPDRQRTLRATIEWSWEPLTEPERILLRRLAVHPGGLTLDAAEDVCAGHGVAVQELPGLLAGLVDRSLVVRTGDGRYGLLESIAAYGMERLRESGELDRTLRRRDLYYTMVAECAEVYRLGPARIRWTERLAAETANLRASFESVLRRRDTELAVRLTGALAWYWTQSGRLEEARRSLAGALAQAEARHREVLENDRDARRVAFVLDGLAGIHLIEGQARRAAVLLGAAAAVRDAVDPGDARLSCVPVEGPTRAGLDENARLMAAVRAALDDDTFAAEFARGRALTPREAVSGHLSAVGSAATSELGSAVGSEVGV</sequence>
<evidence type="ECO:0000256" key="1">
    <source>
        <dbReference type="ARBA" id="ARBA00005820"/>
    </source>
</evidence>
<keyword evidence="2 3" id="KW-0238">DNA-binding</keyword>
<feature type="region of interest" description="Disordered" evidence="4">
    <location>
        <begin position="246"/>
        <end position="288"/>
    </location>
</feature>
<dbReference type="SUPFAM" id="SSF52540">
    <property type="entry name" value="P-loop containing nucleoside triphosphate hydrolases"/>
    <property type="match status" value="1"/>
</dbReference>
<evidence type="ECO:0000313" key="7">
    <source>
        <dbReference type="Proteomes" id="UP001501509"/>
    </source>
</evidence>
<organism evidence="6 7">
    <name type="scientific">Actinomadura fulvescens</name>
    <dbReference type="NCBI Taxonomy" id="46160"/>
    <lineage>
        <taxon>Bacteria</taxon>
        <taxon>Bacillati</taxon>
        <taxon>Actinomycetota</taxon>
        <taxon>Actinomycetes</taxon>
        <taxon>Streptosporangiales</taxon>
        <taxon>Thermomonosporaceae</taxon>
        <taxon>Actinomadura</taxon>
    </lineage>
</organism>
<protein>
    <recommendedName>
        <fullName evidence="5">OmpR/PhoB-type domain-containing protein</fullName>
    </recommendedName>
</protein>
<dbReference type="InterPro" id="IPR016032">
    <property type="entry name" value="Sig_transdc_resp-reg_C-effctor"/>
</dbReference>
<dbReference type="Gene3D" id="3.40.50.300">
    <property type="entry name" value="P-loop containing nucleotide triphosphate hydrolases"/>
    <property type="match status" value="1"/>
</dbReference>
<comment type="caution">
    <text evidence="6">The sequence shown here is derived from an EMBL/GenBank/DDBJ whole genome shotgun (WGS) entry which is preliminary data.</text>
</comment>
<gene>
    <name evidence="6" type="ORF">GCM10010411_11080</name>
</gene>
<dbReference type="PANTHER" id="PTHR47691">
    <property type="entry name" value="REGULATOR-RELATED"/>
    <property type="match status" value="1"/>
</dbReference>
<dbReference type="Gene3D" id="1.25.40.10">
    <property type="entry name" value="Tetratricopeptide repeat domain"/>
    <property type="match status" value="1"/>
</dbReference>
<dbReference type="SMART" id="SM01043">
    <property type="entry name" value="BTAD"/>
    <property type="match status" value="1"/>
</dbReference>
<dbReference type="PANTHER" id="PTHR47691:SF3">
    <property type="entry name" value="HTH-TYPE TRANSCRIPTIONAL REGULATOR RV0890C-RELATED"/>
    <property type="match status" value="1"/>
</dbReference>
<dbReference type="SUPFAM" id="SSF48452">
    <property type="entry name" value="TPR-like"/>
    <property type="match status" value="1"/>
</dbReference>
<feature type="compositionally biased region" description="Low complexity" evidence="4">
    <location>
        <begin position="258"/>
        <end position="270"/>
    </location>
</feature>
<dbReference type="Gene3D" id="1.10.10.10">
    <property type="entry name" value="Winged helix-like DNA-binding domain superfamily/Winged helix DNA-binding domain"/>
    <property type="match status" value="1"/>
</dbReference>
<dbReference type="InterPro" id="IPR036388">
    <property type="entry name" value="WH-like_DNA-bd_sf"/>
</dbReference>
<dbReference type="PROSITE" id="PS51755">
    <property type="entry name" value="OMPR_PHOB"/>
    <property type="match status" value="1"/>
</dbReference>
<dbReference type="SUPFAM" id="SSF46894">
    <property type="entry name" value="C-terminal effector domain of the bipartite response regulators"/>
    <property type="match status" value="1"/>
</dbReference>
<dbReference type="Proteomes" id="UP001501509">
    <property type="component" value="Unassembled WGS sequence"/>
</dbReference>
<dbReference type="InterPro" id="IPR005158">
    <property type="entry name" value="BTAD"/>
</dbReference>
<evidence type="ECO:0000313" key="6">
    <source>
        <dbReference type="EMBL" id="GAA2580317.1"/>
    </source>
</evidence>
<dbReference type="RefSeq" id="WP_344538236.1">
    <property type="nucleotide sequence ID" value="NZ_BAAATD010000001.1"/>
</dbReference>
<evidence type="ECO:0000256" key="4">
    <source>
        <dbReference type="SAM" id="MobiDB-lite"/>
    </source>
</evidence>
<proteinExistence type="inferred from homology"/>